<evidence type="ECO:0000256" key="9">
    <source>
        <dbReference type="PROSITE-ProRule" id="PRU00042"/>
    </source>
</evidence>
<protein>
    <submittedName>
        <fullName evidence="11">Zinc finger, C2H2 domain-containing protein</fullName>
    </submittedName>
</protein>
<feature type="domain" description="C2H2-type" evidence="10">
    <location>
        <begin position="172"/>
        <end position="201"/>
    </location>
</feature>
<keyword evidence="6" id="KW-0805">Transcription regulation</keyword>
<accession>A0A075ATI6</accession>
<name>A0A075ATI6_ROZAC</name>
<evidence type="ECO:0000256" key="8">
    <source>
        <dbReference type="ARBA" id="ARBA00023242"/>
    </source>
</evidence>
<keyword evidence="5" id="KW-0862">Zinc</keyword>
<reference evidence="11 12" key="1">
    <citation type="journal article" date="2013" name="Curr. Biol.">
        <title>Shared signatures of parasitism and phylogenomics unite Cryptomycota and microsporidia.</title>
        <authorList>
            <person name="James T.Y."/>
            <person name="Pelin A."/>
            <person name="Bonen L."/>
            <person name="Ahrendt S."/>
            <person name="Sain D."/>
            <person name="Corradi N."/>
            <person name="Stajich J.E."/>
        </authorList>
    </citation>
    <scope>NUCLEOTIDE SEQUENCE [LARGE SCALE GENOMIC DNA]</scope>
    <source>
        <strain evidence="11 12">CSF55</strain>
    </source>
</reference>
<feature type="domain" description="C2H2-type" evidence="10">
    <location>
        <begin position="141"/>
        <end position="170"/>
    </location>
</feature>
<evidence type="ECO:0000256" key="6">
    <source>
        <dbReference type="ARBA" id="ARBA00023015"/>
    </source>
</evidence>
<dbReference type="FunFam" id="3.30.160.60:FF:001289">
    <property type="entry name" value="Zinc finger protein 574"/>
    <property type="match status" value="1"/>
</dbReference>
<keyword evidence="2" id="KW-0479">Metal-binding</keyword>
<dbReference type="Pfam" id="PF00096">
    <property type="entry name" value="zf-C2H2"/>
    <property type="match status" value="3"/>
</dbReference>
<dbReference type="EMBL" id="KE561208">
    <property type="protein sequence ID" value="EPZ31857.1"/>
    <property type="molecule type" value="Genomic_DNA"/>
</dbReference>
<keyword evidence="12" id="KW-1185">Reference proteome</keyword>
<evidence type="ECO:0000313" key="11">
    <source>
        <dbReference type="EMBL" id="EPZ31857.1"/>
    </source>
</evidence>
<gene>
    <name evidence="11" type="ORF">O9G_004248</name>
</gene>
<dbReference type="PANTHER" id="PTHR23235">
    <property type="entry name" value="KRUEPPEL-LIKE TRANSCRIPTION FACTOR"/>
    <property type="match status" value="1"/>
</dbReference>
<dbReference type="PANTHER" id="PTHR23235:SF120">
    <property type="entry name" value="KRUPPEL-LIKE FACTOR 15"/>
    <property type="match status" value="1"/>
</dbReference>
<evidence type="ECO:0000259" key="10">
    <source>
        <dbReference type="PROSITE" id="PS50157"/>
    </source>
</evidence>
<evidence type="ECO:0000313" key="12">
    <source>
        <dbReference type="Proteomes" id="UP000030755"/>
    </source>
</evidence>
<keyword evidence="4 9" id="KW-0863">Zinc-finger</keyword>
<evidence type="ECO:0000256" key="1">
    <source>
        <dbReference type="ARBA" id="ARBA00004123"/>
    </source>
</evidence>
<dbReference type="Gene3D" id="3.30.160.60">
    <property type="entry name" value="Classic Zinc Finger"/>
    <property type="match status" value="3"/>
</dbReference>
<dbReference type="GO" id="GO:0005634">
    <property type="term" value="C:nucleus"/>
    <property type="evidence" value="ECO:0007669"/>
    <property type="project" value="UniProtKB-SubCell"/>
</dbReference>
<dbReference type="HOGENOM" id="CLU_1180784_0_0_1"/>
<dbReference type="InterPro" id="IPR036236">
    <property type="entry name" value="Znf_C2H2_sf"/>
</dbReference>
<dbReference type="OrthoDB" id="4748970at2759"/>
<dbReference type="GO" id="GO:0000978">
    <property type="term" value="F:RNA polymerase II cis-regulatory region sequence-specific DNA binding"/>
    <property type="evidence" value="ECO:0007669"/>
    <property type="project" value="TreeGrafter"/>
</dbReference>
<comment type="subcellular location">
    <subcellularLocation>
        <location evidence="1">Nucleus</location>
    </subcellularLocation>
</comment>
<dbReference type="PROSITE" id="PS00028">
    <property type="entry name" value="ZINC_FINGER_C2H2_1"/>
    <property type="match status" value="3"/>
</dbReference>
<evidence type="ECO:0000256" key="5">
    <source>
        <dbReference type="ARBA" id="ARBA00022833"/>
    </source>
</evidence>
<feature type="domain" description="C2H2-type" evidence="10">
    <location>
        <begin position="211"/>
        <end position="235"/>
    </location>
</feature>
<evidence type="ECO:0000256" key="2">
    <source>
        <dbReference type="ARBA" id="ARBA00022723"/>
    </source>
</evidence>
<evidence type="ECO:0000256" key="4">
    <source>
        <dbReference type="ARBA" id="ARBA00022771"/>
    </source>
</evidence>
<dbReference type="PROSITE" id="PS50157">
    <property type="entry name" value="ZINC_FINGER_C2H2_2"/>
    <property type="match status" value="3"/>
</dbReference>
<dbReference type="Proteomes" id="UP000030755">
    <property type="component" value="Unassembled WGS sequence"/>
</dbReference>
<dbReference type="GO" id="GO:0000981">
    <property type="term" value="F:DNA-binding transcription factor activity, RNA polymerase II-specific"/>
    <property type="evidence" value="ECO:0007669"/>
    <property type="project" value="TreeGrafter"/>
</dbReference>
<sequence length="235" mass="27661">MLDQVNVDRAFLYTFKEDIQNFIKGMLYAIDYSLNVRVPVDTAHFHLQVDKLVERSEKLLQNFPPYYKNDIIQLRAMLDEAIRHLHSITERNKSSFEYCNFVSKNSKREDRILPVELTDTVFGKKCDSQSQIEIDDNSDCFRCKVPTCDFVCYRKSSLYAHERTHDDAERPFVCPVKICQQRFAKKAYLVVHLRTHTGKRSRVRLRGVKPYKCDSCGKRFTQKSTLNTHRKNIHG</sequence>
<evidence type="ECO:0000256" key="3">
    <source>
        <dbReference type="ARBA" id="ARBA00022737"/>
    </source>
</evidence>
<keyword evidence="3" id="KW-0677">Repeat</keyword>
<keyword evidence="8" id="KW-0539">Nucleus</keyword>
<dbReference type="SMART" id="SM00355">
    <property type="entry name" value="ZnF_C2H2"/>
    <property type="match status" value="3"/>
</dbReference>
<proteinExistence type="predicted"/>
<dbReference type="GO" id="GO:0008270">
    <property type="term" value="F:zinc ion binding"/>
    <property type="evidence" value="ECO:0007669"/>
    <property type="project" value="UniProtKB-KW"/>
</dbReference>
<keyword evidence="7" id="KW-0804">Transcription</keyword>
<evidence type="ECO:0000256" key="7">
    <source>
        <dbReference type="ARBA" id="ARBA00023163"/>
    </source>
</evidence>
<organism evidence="11 12">
    <name type="scientific">Rozella allomycis (strain CSF55)</name>
    <dbReference type="NCBI Taxonomy" id="988480"/>
    <lineage>
        <taxon>Eukaryota</taxon>
        <taxon>Fungi</taxon>
        <taxon>Fungi incertae sedis</taxon>
        <taxon>Cryptomycota</taxon>
        <taxon>Cryptomycota incertae sedis</taxon>
        <taxon>Rozella</taxon>
    </lineage>
</organism>
<dbReference type="STRING" id="988480.A0A075ATI6"/>
<dbReference type="FunFam" id="3.30.160.60:FF:000145">
    <property type="entry name" value="Zinc finger protein 574"/>
    <property type="match status" value="1"/>
</dbReference>
<dbReference type="InterPro" id="IPR013087">
    <property type="entry name" value="Znf_C2H2_type"/>
</dbReference>
<dbReference type="SUPFAM" id="SSF57667">
    <property type="entry name" value="beta-beta-alpha zinc fingers"/>
    <property type="match status" value="1"/>
</dbReference>
<dbReference type="AlphaFoldDB" id="A0A075ATI6"/>